<comment type="caution">
    <text evidence="1">The sequence shown here is derived from an EMBL/GenBank/DDBJ whole genome shotgun (WGS) entry which is preliminary data.</text>
</comment>
<dbReference type="EMBL" id="CAMPGE010005660">
    <property type="protein sequence ID" value="CAI2364507.1"/>
    <property type="molecule type" value="Genomic_DNA"/>
</dbReference>
<organism evidence="1 2">
    <name type="scientific">Euplotes crassus</name>
    <dbReference type="NCBI Taxonomy" id="5936"/>
    <lineage>
        <taxon>Eukaryota</taxon>
        <taxon>Sar</taxon>
        <taxon>Alveolata</taxon>
        <taxon>Ciliophora</taxon>
        <taxon>Intramacronucleata</taxon>
        <taxon>Spirotrichea</taxon>
        <taxon>Hypotrichia</taxon>
        <taxon>Euplotida</taxon>
        <taxon>Euplotidae</taxon>
        <taxon>Moneuplotes</taxon>
    </lineage>
</organism>
<proteinExistence type="predicted"/>
<name>A0AAD1UC27_EUPCR</name>
<evidence type="ECO:0000313" key="1">
    <source>
        <dbReference type="EMBL" id="CAI2364507.1"/>
    </source>
</evidence>
<keyword evidence="2" id="KW-1185">Reference proteome</keyword>
<protein>
    <submittedName>
        <fullName evidence="1">Uncharacterized protein</fullName>
    </submittedName>
</protein>
<gene>
    <name evidence="1" type="ORF">ECRASSUSDP1_LOCUS5851</name>
</gene>
<accession>A0AAD1UC27</accession>
<dbReference type="Proteomes" id="UP001295684">
    <property type="component" value="Unassembled WGS sequence"/>
</dbReference>
<reference evidence="1" key="1">
    <citation type="submission" date="2023-07" db="EMBL/GenBank/DDBJ databases">
        <authorList>
            <consortium name="AG Swart"/>
            <person name="Singh M."/>
            <person name="Singh A."/>
            <person name="Seah K."/>
            <person name="Emmerich C."/>
        </authorList>
    </citation>
    <scope>NUCLEOTIDE SEQUENCE</scope>
    <source>
        <strain evidence="1">DP1</strain>
    </source>
</reference>
<dbReference type="AlphaFoldDB" id="A0AAD1UC27"/>
<evidence type="ECO:0000313" key="2">
    <source>
        <dbReference type="Proteomes" id="UP001295684"/>
    </source>
</evidence>
<sequence>MSKLILVLQDSIVLGIQEERGKIIADLEERYEAPSASLYMTEPYAPTARPSYIEIENLSNQMLR</sequence>